<organism evidence="1 2">
    <name type="scientific">Geotoga petraea</name>
    <dbReference type="NCBI Taxonomy" id="28234"/>
    <lineage>
        <taxon>Bacteria</taxon>
        <taxon>Thermotogati</taxon>
        <taxon>Thermotogota</taxon>
        <taxon>Thermotogae</taxon>
        <taxon>Petrotogales</taxon>
        <taxon>Petrotogaceae</taxon>
        <taxon>Geotoga</taxon>
    </lineage>
</organism>
<dbReference type="InterPro" id="IPR011042">
    <property type="entry name" value="6-blade_b-propeller_TolB-like"/>
</dbReference>
<name>A0A4Z0W5M1_9BACT</name>
<dbReference type="AlphaFoldDB" id="A0A4Z0W5M1"/>
<reference evidence="1 2" key="1">
    <citation type="submission" date="2019-04" db="EMBL/GenBank/DDBJ databases">
        <title>Draft genome sequence data and analysis of a Fermenting Bacterium, Geotoga petraea strain HO-Geo1, isolated from heavy-oil petroleum reservoir in Russia.</title>
        <authorList>
            <person name="Grouzdev D.S."/>
            <person name="Semenova E.M."/>
            <person name="Sokolova D.S."/>
            <person name="Tourova T.P."/>
            <person name="Poltaraus A.B."/>
            <person name="Nazina T.N."/>
        </authorList>
    </citation>
    <scope>NUCLEOTIDE SEQUENCE [LARGE SCALE GENOMIC DNA]</scope>
    <source>
        <strain evidence="1 2">HO-Geo1</strain>
    </source>
</reference>
<dbReference type="OrthoDB" id="41077at2"/>
<comment type="caution">
    <text evidence="1">The sequence shown here is derived from an EMBL/GenBank/DDBJ whole genome shotgun (WGS) entry which is preliminary data.</text>
</comment>
<gene>
    <name evidence="1" type="ORF">E4650_00520</name>
</gene>
<protein>
    <recommendedName>
        <fullName evidence="3">Peptidase MA superfamily protein</fullName>
    </recommendedName>
</protein>
<dbReference type="EMBL" id="SRME01000001">
    <property type="protein sequence ID" value="TGG88722.1"/>
    <property type="molecule type" value="Genomic_DNA"/>
</dbReference>
<proteinExistence type="predicted"/>
<sequence length="807" mass="95414">MKKFILITTFIFIAITFLSGPIYQPPKDLKEYSNKHFTFIYEEDLSYLINQLDNFSIRLYEDYSEFYETEIDNIQVFILDDVDYVNGFSLNMTNQIRLYINRPLDYLGLGGSPNDWIRFVFSHELNHIFYGNTVTDPILSWIPSETIKKSLNMVNQPSLLHEGLSIFMESKYFEGRFSDDLFNTYLFAEILSDKYPRYKLGGGAPTNVWSPAGFNYMYGTLIIKKIEEYYGYETLKNFIFEINSSFFDDISDSFLKSTGVKFSTFLDRIENEYSKEKENLLNEGFSNDFNKIDNSFHNSGNLKTDGKNLYYYKESPDQNYGIYKNNELIKEGISKFDVNSNGEIIYRVSENNNNEQNYSLYHICACDFKDTLIDERVVEFSFVDKNTVVYSKIKDGLTGLFLYNFKNNTRKKLVDYNNMTISSIEGHNSKFYFTMNTNNQSDIYSYNINSGEIYQLTNDKFIERDLFYNDGYLFFSANYNHIYNIHYLNLDNKQITQITKKIPGTFNPVILNNELYYFYYDHNGYHLTSDELDNIDYFTAINTKKYDFDPVDYKNVELNSKNYFEKPMIIPLVNLAINNDQIYFGPDILVIGEAVNYTGEFGFYHNFVDDFIINSYFQFDYIFSNEIFFNYKNNNFNYGYGFNSNNQFNLKDKNTFNYNAQISFKNLSFDEFRIGGILGNTPIKNNYNSGYKNIFQAEYVQQKENFGFLIGYSKDIIHKKLKLTPGINYYKTSLYEVNPNLKFEYDLWKPHYALKDGKYRFDGIDIGAEINYYFMQSKFDYKVSIEMEMALFYWLPVNIPLEYPLNK</sequence>
<evidence type="ECO:0008006" key="3">
    <source>
        <dbReference type="Google" id="ProtNLM"/>
    </source>
</evidence>
<evidence type="ECO:0000313" key="2">
    <source>
        <dbReference type="Proteomes" id="UP000297288"/>
    </source>
</evidence>
<dbReference type="RefSeq" id="WP_135402405.1">
    <property type="nucleotide sequence ID" value="NZ_SRME01000001.1"/>
</dbReference>
<dbReference type="Proteomes" id="UP000297288">
    <property type="component" value="Unassembled WGS sequence"/>
</dbReference>
<dbReference type="SUPFAM" id="SSF82171">
    <property type="entry name" value="DPP6 N-terminal domain-like"/>
    <property type="match status" value="1"/>
</dbReference>
<evidence type="ECO:0000313" key="1">
    <source>
        <dbReference type="EMBL" id="TGG88722.1"/>
    </source>
</evidence>
<dbReference type="Gene3D" id="2.120.10.30">
    <property type="entry name" value="TolB, C-terminal domain"/>
    <property type="match status" value="1"/>
</dbReference>
<accession>A0A4Z0W5M1</accession>